<dbReference type="Proteomes" id="UP001501746">
    <property type="component" value="Unassembled WGS sequence"/>
</dbReference>
<dbReference type="InterPro" id="IPR053173">
    <property type="entry name" value="SAM-binding_MTase"/>
</dbReference>
<dbReference type="Pfam" id="PF21320">
    <property type="entry name" value="WHD_Rv2258c"/>
    <property type="match status" value="1"/>
</dbReference>
<dbReference type="PANTHER" id="PTHR45128:SF2">
    <property type="entry name" value="METHYLTRANSFERASE DOMAIN-CONTAINING PROTEIN"/>
    <property type="match status" value="1"/>
</dbReference>
<name>A0ABP4YNF0_9MICO</name>
<dbReference type="CDD" id="cd02440">
    <property type="entry name" value="AdoMet_MTases"/>
    <property type="match status" value="1"/>
</dbReference>
<accession>A0ABP4YNF0</accession>
<keyword evidence="3" id="KW-0808">Transferase</keyword>
<dbReference type="GO" id="GO:0032259">
    <property type="term" value="P:methylation"/>
    <property type="evidence" value="ECO:0007669"/>
    <property type="project" value="UniProtKB-KW"/>
</dbReference>
<keyword evidence="3" id="KW-0489">Methyltransferase</keyword>
<organism evidence="3 4">
    <name type="scientific">Agromyces salentinus</name>
    <dbReference type="NCBI Taxonomy" id="269421"/>
    <lineage>
        <taxon>Bacteria</taxon>
        <taxon>Bacillati</taxon>
        <taxon>Actinomycetota</taxon>
        <taxon>Actinomycetes</taxon>
        <taxon>Micrococcales</taxon>
        <taxon>Microbacteriaceae</taxon>
        <taxon>Agromyces</taxon>
    </lineage>
</organism>
<dbReference type="InterPro" id="IPR029063">
    <property type="entry name" value="SAM-dependent_MTases_sf"/>
</dbReference>
<dbReference type="EMBL" id="BAAANK010000001">
    <property type="protein sequence ID" value="GAA1825107.1"/>
    <property type="molecule type" value="Genomic_DNA"/>
</dbReference>
<dbReference type="InterPro" id="IPR025714">
    <property type="entry name" value="Methyltranfer_dom"/>
</dbReference>
<dbReference type="RefSeq" id="WP_157426008.1">
    <property type="nucleotide sequence ID" value="NZ_BAAANK010000001.1"/>
</dbReference>
<reference evidence="4" key="1">
    <citation type="journal article" date="2019" name="Int. J. Syst. Evol. Microbiol.">
        <title>The Global Catalogue of Microorganisms (GCM) 10K type strain sequencing project: providing services to taxonomists for standard genome sequencing and annotation.</title>
        <authorList>
            <consortium name="The Broad Institute Genomics Platform"/>
            <consortium name="The Broad Institute Genome Sequencing Center for Infectious Disease"/>
            <person name="Wu L."/>
            <person name="Ma J."/>
        </authorList>
    </citation>
    <scope>NUCLEOTIDE SEQUENCE [LARGE SCALE GENOMIC DNA]</scope>
    <source>
        <strain evidence="4">JCM 14323</strain>
    </source>
</reference>
<protein>
    <submittedName>
        <fullName evidence="3">Class I SAM-dependent methyltransferase</fullName>
    </submittedName>
</protein>
<dbReference type="SUPFAM" id="SSF53335">
    <property type="entry name" value="S-adenosyl-L-methionine-dependent methyltransferases"/>
    <property type="match status" value="1"/>
</dbReference>
<evidence type="ECO:0000259" key="2">
    <source>
        <dbReference type="Pfam" id="PF21320"/>
    </source>
</evidence>
<dbReference type="GO" id="GO:0008168">
    <property type="term" value="F:methyltransferase activity"/>
    <property type="evidence" value="ECO:0007669"/>
    <property type="project" value="UniProtKB-KW"/>
</dbReference>
<evidence type="ECO:0000313" key="3">
    <source>
        <dbReference type="EMBL" id="GAA1825107.1"/>
    </source>
</evidence>
<sequence>MSETLTSPSSDSTMSSAVVDTEINDGLQAFATDPERMSFAVVEGDAAVVHPEAVRVGEFAEQLIGMLGSATTLFTIELGRRFGLYRALHERGALNPMELAVATGIAPRYAREWLEQQAAAGLLDAETDADIGAESGADARSFSLPSHHVPGLIEELHPGHVAPAAGVLAGVALAFPAVVADFPYGRGVAFEAYGSELRHGLNALNRPGFHNAMRDWVHALPDRAAVLEHGGTVFDVGCGTGWSTIALATAFPKARVVGLDLDVASITEAREHAAAAGVADRVAFLVGDAADADAVRAAAAAIDAAAGFDLVTVFEALHDMGMPARALGAFREALADGGALLVADERVADEFGPNADPVERMLYAMSVLHCLPATTAESHGIANGTVLRAPTLRRWALEAGFERVDVLGIENPFWRFYRIG</sequence>
<dbReference type="Gene3D" id="3.40.50.150">
    <property type="entry name" value="Vaccinia Virus protein VP39"/>
    <property type="match status" value="1"/>
</dbReference>
<dbReference type="InterPro" id="IPR048711">
    <property type="entry name" value="WHD_Rv2258c"/>
</dbReference>
<gene>
    <name evidence="3" type="ORF">GCM10009750_05140</name>
</gene>
<evidence type="ECO:0000313" key="4">
    <source>
        <dbReference type="Proteomes" id="UP001501746"/>
    </source>
</evidence>
<evidence type="ECO:0000259" key="1">
    <source>
        <dbReference type="Pfam" id="PF13847"/>
    </source>
</evidence>
<feature type="domain" description="Methyltransferase" evidence="1">
    <location>
        <begin position="229"/>
        <end position="352"/>
    </location>
</feature>
<dbReference type="PANTHER" id="PTHR45128">
    <property type="entry name" value="METHYLTRANSFERASE TYPE 11"/>
    <property type="match status" value="1"/>
</dbReference>
<dbReference type="Pfam" id="PF13847">
    <property type="entry name" value="Methyltransf_31"/>
    <property type="match status" value="1"/>
</dbReference>
<proteinExistence type="predicted"/>
<keyword evidence="4" id="KW-1185">Reference proteome</keyword>
<feature type="domain" description="S-adenosylmethionine-dependent methyltransferase Rv2258c-like winged HTH" evidence="2">
    <location>
        <begin position="74"/>
        <end position="128"/>
    </location>
</feature>
<comment type="caution">
    <text evidence="3">The sequence shown here is derived from an EMBL/GenBank/DDBJ whole genome shotgun (WGS) entry which is preliminary data.</text>
</comment>